<sequence>IIFTCNSISQSSPSGAVSKVFRSLDEIFRREKLTIPFPPLPSPLTNSEVACPNKAEKNLCLN</sequence>
<evidence type="ECO:0000313" key="2">
    <source>
        <dbReference type="Proteomes" id="UP001054945"/>
    </source>
</evidence>
<keyword evidence="2" id="KW-1185">Reference proteome</keyword>
<gene>
    <name evidence="1" type="ORF">CEXT_281851</name>
</gene>
<proteinExistence type="predicted"/>
<dbReference type="EMBL" id="BPLR01011464">
    <property type="protein sequence ID" value="GIY46682.1"/>
    <property type="molecule type" value="Genomic_DNA"/>
</dbReference>
<organism evidence="1 2">
    <name type="scientific">Caerostris extrusa</name>
    <name type="common">Bark spider</name>
    <name type="synonym">Caerostris bankana</name>
    <dbReference type="NCBI Taxonomy" id="172846"/>
    <lineage>
        <taxon>Eukaryota</taxon>
        <taxon>Metazoa</taxon>
        <taxon>Ecdysozoa</taxon>
        <taxon>Arthropoda</taxon>
        <taxon>Chelicerata</taxon>
        <taxon>Arachnida</taxon>
        <taxon>Araneae</taxon>
        <taxon>Araneomorphae</taxon>
        <taxon>Entelegynae</taxon>
        <taxon>Araneoidea</taxon>
        <taxon>Araneidae</taxon>
        <taxon>Caerostris</taxon>
    </lineage>
</organism>
<comment type="caution">
    <text evidence="1">The sequence shown here is derived from an EMBL/GenBank/DDBJ whole genome shotgun (WGS) entry which is preliminary data.</text>
</comment>
<reference evidence="1 2" key="1">
    <citation type="submission" date="2021-06" db="EMBL/GenBank/DDBJ databases">
        <title>Caerostris extrusa draft genome.</title>
        <authorList>
            <person name="Kono N."/>
            <person name="Arakawa K."/>
        </authorList>
    </citation>
    <scope>NUCLEOTIDE SEQUENCE [LARGE SCALE GENOMIC DNA]</scope>
</reference>
<dbReference type="Proteomes" id="UP001054945">
    <property type="component" value="Unassembled WGS sequence"/>
</dbReference>
<protein>
    <submittedName>
        <fullName evidence="1">Uncharacterized protein</fullName>
    </submittedName>
</protein>
<name>A0AAV4TNY5_CAEEX</name>
<dbReference type="AlphaFoldDB" id="A0AAV4TNY5"/>
<evidence type="ECO:0000313" key="1">
    <source>
        <dbReference type="EMBL" id="GIY46682.1"/>
    </source>
</evidence>
<feature type="non-terminal residue" evidence="1">
    <location>
        <position position="1"/>
    </location>
</feature>
<accession>A0AAV4TNY5</accession>